<reference evidence="1 2" key="1">
    <citation type="submission" date="2017-06" db="EMBL/GenBank/DDBJ databases">
        <title>Complete Genome Sequence of the Soil Carbazole-Degrading Bacterium Nocardioides aromaticivorans IC177.</title>
        <authorList>
            <person name="Vejarano F."/>
            <person name="Suzuki-Minakuchi C."/>
            <person name="Ohtsubo Y."/>
            <person name="Tsuda M."/>
            <person name="Okada K."/>
            <person name="Nojiri H."/>
        </authorList>
    </citation>
    <scope>NUCLEOTIDE SEQUENCE [LARGE SCALE GENOMIC DNA]</scope>
    <source>
        <strain evidence="1 2">IC177</strain>
    </source>
</reference>
<keyword evidence="2" id="KW-1185">Reference proteome</keyword>
<evidence type="ECO:0000313" key="1">
    <source>
        <dbReference type="EMBL" id="QSR25539.1"/>
    </source>
</evidence>
<name>A0ABX7PI59_9ACTN</name>
<gene>
    <name evidence="1" type="ORF">CFH99_07875</name>
</gene>
<organism evidence="1 2">
    <name type="scientific">Nocardioides aromaticivorans</name>
    <dbReference type="NCBI Taxonomy" id="200618"/>
    <lineage>
        <taxon>Bacteria</taxon>
        <taxon>Bacillati</taxon>
        <taxon>Actinomycetota</taxon>
        <taxon>Actinomycetes</taxon>
        <taxon>Propionibacteriales</taxon>
        <taxon>Nocardioidaceae</taxon>
        <taxon>Nocardioides</taxon>
    </lineage>
</organism>
<dbReference type="RefSeq" id="WP_207009769.1">
    <property type="nucleotide sequence ID" value="NZ_CP022295.1"/>
</dbReference>
<accession>A0ABX7PI59</accession>
<dbReference type="EMBL" id="CP022295">
    <property type="protein sequence ID" value="QSR25539.1"/>
    <property type="molecule type" value="Genomic_DNA"/>
</dbReference>
<evidence type="ECO:0000313" key="2">
    <source>
        <dbReference type="Proteomes" id="UP000662818"/>
    </source>
</evidence>
<protein>
    <submittedName>
        <fullName evidence="1">Uncharacterized protein</fullName>
    </submittedName>
</protein>
<sequence length="177" mass="19904">MSDFQAQAWICPQCFDDHAGRDCKPDDLKAEIANLRAQVERLHFDLDREAHARQAAESALAAVATREFAERYLAEWVKPYFGPDATDAVACVQRALTAALATPTTPEPEPRAPERVEYAVEWMSNGPHPTRWVGQWSTFDSLEDAQRLAGYTHVHHPKILRRVTTATPWGPVEESQP</sequence>
<proteinExistence type="predicted"/>
<dbReference type="Proteomes" id="UP000662818">
    <property type="component" value="Chromosome"/>
</dbReference>